<dbReference type="InterPro" id="IPR002123">
    <property type="entry name" value="Plipid/glycerol_acylTrfase"/>
</dbReference>
<evidence type="ECO:0000313" key="6">
    <source>
        <dbReference type="Proteomes" id="UP001060414"/>
    </source>
</evidence>
<dbReference type="EMBL" id="CP092109">
    <property type="protein sequence ID" value="UWZ81630.1"/>
    <property type="molecule type" value="Genomic_DNA"/>
</dbReference>
<dbReference type="Pfam" id="PF01553">
    <property type="entry name" value="Acyltransferase"/>
    <property type="match status" value="1"/>
</dbReference>
<dbReference type="GO" id="GO:0016746">
    <property type="term" value="F:acyltransferase activity"/>
    <property type="evidence" value="ECO:0007669"/>
    <property type="project" value="UniProtKB-KW"/>
</dbReference>
<evidence type="ECO:0000256" key="3">
    <source>
        <dbReference type="ARBA" id="ARBA00023315"/>
    </source>
</evidence>
<dbReference type="PANTHER" id="PTHR10434:SF40">
    <property type="entry name" value="1-ACYL-SN-GLYCEROL-3-PHOSPHATE ACYLTRANSFERASE"/>
    <property type="match status" value="1"/>
</dbReference>
<name>A0ABY5ZR27_9BACT</name>
<feature type="domain" description="Phospholipid/glycerol acyltransferase" evidence="4">
    <location>
        <begin position="85"/>
        <end position="202"/>
    </location>
</feature>
<accession>A0ABY5ZR27</accession>
<dbReference type="SMART" id="SM00563">
    <property type="entry name" value="PlsC"/>
    <property type="match status" value="1"/>
</dbReference>
<proteinExistence type="predicted"/>
<keyword evidence="6" id="KW-1185">Reference proteome</keyword>
<sequence>MSSTDDVYLTDPRAASPLCRRLPSLCYYTRLAGIVYGASRKAKQGRLSDDAWVVASWRVVEALERVGVRLAIEGVEHLRNNPGPWVMVGNHMSTLETFVLPALVLPHSPLTFVVKRSLVEYPIFRHVMISRKPILVDRVNPRDDFKVVIEEGQARLASGMSVVVFPQTTRTPRFDPEEFNSIGVKLAKRAGVPVLPVALKTDAWGNGRLIKDCGRIDPEKTVHMAFGAPLEVSGNGQATQDAVVSFIQDKLRQWGG</sequence>
<evidence type="ECO:0000256" key="2">
    <source>
        <dbReference type="ARBA" id="ARBA00022679"/>
    </source>
</evidence>
<evidence type="ECO:0000256" key="1">
    <source>
        <dbReference type="ARBA" id="ARBA00005189"/>
    </source>
</evidence>
<protein>
    <submittedName>
        <fullName evidence="5">1-acyl-sn-glycerol-3-phosphate acyltransferase</fullName>
    </submittedName>
</protein>
<comment type="pathway">
    <text evidence="1">Lipid metabolism.</text>
</comment>
<evidence type="ECO:0000259" key="4">
    <source>
        <dbReference type="SMART" id="SM00563"/>
    </source>
</evidence>
<organism evidence="5 6">
    <name type="scientific">Geoalkalibacter halelectricus</name>
    <dbReference type="NCBI Taxonomy" id="2847045"/>
    <lineage>
        <taxon>Bacteria</taxon>
        <taxon>Pseudomonadati</taxon>
        <taxon>Thermodesulfobacteriota</taxon>
        <taxon>Desulfuromonadia</taxon>
        <taxon>Desulfuromonadales</taxon>
        <taxon>Geoalkalibacteraceae</taxon>
        <taxon>Geoalkalibacter</taxon>
    </lineage>
</organism>
<gene>
    <name evidence="5" type="ORF">L9S41_00965</name>
</gene>
<dbReference type="PANTHER" id="PTHR10434">
    <property type="entry name" value="1-ACYL-SN-GLYCEROL-3-PHOSPHATE ACYLTRANSFERASE"/>
    <property type="match status" value="1"/>
</dbReference>
<evidence type="ECO:0000313" key="5">
    <source>
        <dbReference type="EMBL" id="UWZ81630.1"/>
    </source>
</evidence>
<dbReference type="SUPFAM" id="SSF69593">
    <property type="entry name" value="Glycerol-3-phosphate (1)-acyltransferase"/>
    <property type="match status" value="1"/>
</dbReference>
<dbReference type="RefSeq" id="WP_260750002.1">
    <property type="nucleotide sequence ID" value="NZ_CP092109.1"/>
</dbReference>
<dbReference type="CDD" id="cd07989">
    <property type="entry name" value="LPLAT_AGPAT-like"/>
    <property type="match status" value="1"/>
</dbReference>
<dbReference type="Proteomes" id="UP001060414">
    <property type="component" value="Chromosome"/>
</dbReference>
<keyword evidence="3 5" id="KW-0012">Acyltransferase</keyword>
<reference evidence="5" key="1">
    <citation type="journal article" date="2022" name="Environ. Microbiol.">
        <title>Geoalkalibacter halelectricus SAP #1 sp. nov. possessing extracellular electron transfer and mineral#reducing capabilities from a haloalkaline environment.</title>
        <authorList>
            <person name="Yadav S."/>
            <person name="Singh R."/>
            <person name="Sundharam S.S."/>
            <person name="Chaudhary S."/>
            <person name="Krishnamurthi S."/>
            <person name="Patil S.A."/>
        </authorList>
    </citation>
    <scope>NUCLEOTIDE SEQUENCE</scope>
    <source>
        <strain evidence="5">SAP-1</strain>
    </source>
</reference>
<keyword evidence="2" id="KW-0808">Transferase</keyword>